<keyword evidence="2" id="KW-0812">Transmembrane</keyword>
<evidence type="ECO:0000256" key="2">
    <source>
        <dbReference type="SAM" id="Phobius"/>
    </source>
</evidence>
<reference evidence="5 6" key="1">
    <citation type="submission" date="2016-06" db="EMBL/GenBank/DDBJ databases">
        <authorList>
            <person name="Kjaerup R.B."/>
            <person name="Dalgaard T.S."/>
            <person name="Juul-Madsen H.R."/>
        </authorList>
    </citation>
    <scope>NUCLEOTIDE SEQUENCE [LARGE SCALE GENOMIC DNA]</scope>
    <source>
        <strain evidence="5 6">852002-51834_SCH5396731</strain>
    </source>
</reference>
<dbReference type="Proteomes" id="UP000091914">
    <property type="component" value="Unassembled WGS sequence"/>
</dbReference>
<evidence type="ECO:0000259" key="3">
    <source>
        <dbReference type="Pfam" id="PF02470"/>
    </source>
</evidence>
<dbReference type="Pfam" id="PF11887">
    <property type="entry name" value="Mce4_CUP1"/>
    <property type="match status" value="1"/>
</dbReference>
<evidence type="ECO:0000259" key="4">
    <source>
        <dbReference type="Pfam" id="PF11887"/>
    </source>
</evidence>
<dbReference type="InterPro" id="IPR005693">
    <property type="entry name" value="Mce"/>
</dbReference>
<dbReference type="EMBL" id="LZSX01000073">
    <property type="protein sequence ID" value="OBB82225.1"/>
    <property type="molecule type" value="Genomic_DNA"/>
</dbReference>
<keyword evidence="2" id="KW-1133">Transmembrane helix</keyword>
<dbReference type="NCBIfam" id="TIGR00996">
    <property type="entry name" value="Mtu_fam_mce"/>
    <property type="match status" value="1"/>
</dbReference>
<feature type="compositionally biased region" description="Low complexity" evidence="1">
    <location>
        <begin position="440"/>
        <end position="450"/>
    </location>
</feature>
<evidence type="ECO:0000313" key="6">
    <source>
        <dbReference type="Proteomes" id="UP000091914"/>
    </source>
</evidence>
<dbReference type="AlphaFoldDB" id="A0A1A0VG42"/>
<comment type="caution">
    <text evidence="5">The sequence shown here is derived from an EMBL/GenBank/DDBJ whole genome shotgun (WGS) entry which is preliminary data.</text>
</comment>
<dbReference type="InterPro" id="IPR052336">
    <property type="entry name" value="MlaD_Phospholipid_Transporter"/>
</dbReference>
<evidence type="ECO:0000313" key="5">
    <source>
        <dbReference type="EMBL" id="OBB82225.1"/>
    </source>
</evidence>
<name>A0A1A0VG42_9MYCO</name>
<proteinExistence type="predicted"/>
<accession>A0A1A0VG42</accession>
<dbReference type="InterPro" id="IPR024516">
    <property type="entry name" value="Mce_C"/>
</dbReference>
<dbReference type="OrthoDB" id="4741753at2"/>
<protein>
    <submittedName>
        <fullName evidence="5">Mammalian cell entry protein</fullName>
    </submittedName>
</protein>
<feature type="region of interest" description="Disordered" evidence="1">
    <location>
        <begin position="416"/>
        <end position="546"/>
    </location>
</feature>
<dbReference type="RefSeq" id="WP_064882640.1">
    <property type="nucleotide sequence ID" value="NZ_LZSX01000073.1"/>
</dbReference>
<feature type="region of interest" description="Disordered" evidence="1">
    <location>
        <begin position="559"/>
        <end position="588"/>
    </location>
</feature>
<dbReference type="PANTHER" id="PTHR33371">
    <property type="entry name" value="INTERMEMBRANE PHOSPHOLIPID TRANSPORT SYSTEM BINDING PROTEIN MLAD-RELATED"/>
    <property type="match status" value="1"/>
</dbReference>
<dbReference type="Pfam" id="PF02470">
    <property type="entry name" value="MlaD"/>
    <property type="match status" value="1"/>
</dbReference>
<feature type="domain" description="Mammalian cell entry C-terminal" evidence="4">
    <location>
        <begin position="120"/>
        <end position="304"/>
    </location>
</feature>
<evidence type="ECO:0000256" key="1">
    <source>
        <dbReference type="SAM" id="MobiDB-lite"/>
    </source>
</evidence>
<feature type="compositionally biased region" description="Low complexity" evidence="1">
    <location>
        <begin position="457"/>
        <end position="474"/>
    </location>
</feature>
<dbReference type="PANTHER" id="PTHR33371:SF16">
    <property type="entry name" value="MCE-FAMILY PROTEIN MCE3F"/>
    <property type="match status" value="1"/>
</dbReference>
<dbReference type="InterPro" id="IPR003399">
    <property type="entry name" value="Mce/MlaD"/>
</dbReference>
<dbReference type="GO" id="GO:0005576">
    <property type="term" value="C:extracellular region"/>
    <property type="evidence" value="ECO:0007669"/>
    <property type="project" value="TreeGrafter"/>
</dbReference>
<sequence length="588" mass="61500">MLTRFVRIQLAVFAIAGTIGVIAMVLFYIQAPTLLGIGRMTVTLELPATGGLYRFSNVTYRGVQLGKVTSVGLTPTGAKATLSLSTSPKVPADLTAQVLSVSAVGEQYVDLRPKTNSPPYLHDGSVIAVRDTTIPQPVAPMLEQVNALVQSIPKTKLGQLLDESFQGFNGTGYDLGSLLDSSKTLSRDANGVVDRTRALTEDTGPLLDTQARTTDSIRTWAHSFAGISDTLVNNDSHFRTILEKGPDAANEASRLLDQIKPTLPVLLANLTTIGQIGVTYHPSIEQLLVLLPSGVAIEEAAQGENHPDGKAYGDFAATVDDPPICTVGFMPPNTWRSPDDLTDIDTPDGLYCKLPQDSPIAVRGARNYPCMGHPGKRAPTVEICNSDKPYMPLAMRQHTLGPYPLDPNLLAQGVPPDDRITTNDRIFGPVEGTPLPPGAVPRGAPAGPRGENPPPGTVGAAVPPVPSSGPALAPMSRMSADLPPIAPLDVPVAGELPPPPAAPAPPLAPPPGPPIPPDSAPADTAGGGGPQAAPSSFGANASKPAPSVVVAKYDPRTGRYVGPDGKLYQQSDLVAPKGPRTWKDMLPT</sequence>
<gene>
    <name evidence="5" type="ORF">A5760_14925</name>
</gene>
<feature type="compositionally biased region" description="Pro residues" evidence="1">
    <location>
        <begin position="496"/>
        <end position="519"/>
    </location>
</feature>
<feature type="transmembrane region" description="Helical" evidence="2">
    <location>
        <begin position="12"/>
        <end position="31"/>
    </location>
</feature>
<organism evidence="5 6">
    <name type="scientific">Mycobacterium colombiense</name>
    <dbReference type="NCBI Taxonomy" id="339268"/>
    <lineage>
        <taxon>Bacteria</taxon>
        <taxon>Bacillati</taxon>
        <taxon>Actinomycetota</taxon>
        <taxon>Actinomycetes</taxon>
        <taxon>Mycobacteriales</taxon>
        <taxon>Mycobacteriaceae</taxon>
        <taxon>Mycobacterium</taxon>
        <taxon>Mycobacterium avium complex (MAC)</taxon>
    </lineage>
</organism>
<feature type="domain" description="Mce/MlaD" evidence="3">
    <location>
        <begin position="41"/>
        <end position="113"/>
    </location>
</feature>
<keyword evidence="2" id="KW-0472">Membrane</keyword>